<name>A0A174HDA8_9FIRM</name>
<dbReference type="GO" id="GO:0006310">
    <property type="term" value="P:DNA recombination"/>
    <property type="evidence" value="ECO:0007669"/>
    <property type="project" value="UniProtKB-KW"/>
</dbReference>
<dbReference type="PROSITE" id="PS51900">
    <property type="entry name" value="CB"/>
    <property type="match status" value="1"/>
</dbReference>
<dbReference type="Gene3D" id="3.30.160.60">
    <property type="entry name" value="Classic Zinc Finger"/>
    <property type="match status" value="1"/>
</dbReference>
<dbReference type="PANTHER" id="PTHR30349:SF41">
    <property type="entry name" value="INTEGRASE_RECOMBINASE PROTEIN MJ0367-RELATED"/>
    <property type="match status" value="1"/>
</dbReference>
<dbReference type="SUPFAM" id="SSF56349">
    <property type="entry name" value="DNA breaking-rejoining enzymes"/>
    <property type="match status" value="1"/>
</dbReference>
<dbReference type="Gene3D" id="1.10.443.10">
    <property type="entry name" value="Intergrase catalytic core"/>
    <property type="match status" value="1"/>
</dbReference>
<dbReference type="InterPro" id="IPR013762">
    <property type="entry name" value="Integrase-like_cat_sf"/>
</dbReference>
<dbReference type="PROSITE" id="PS51898">
    <property type="entry name" value="TYR_RECOMBINASE"/>
    <property type="match status" value="1"/>
</dbReference>
<keyword evidence="3" id="KW-0233">DNA recombination</keyword>
<accession>A0A174HDA8</accession>
<evidence type="ECO:0000256" key="1">
    <source>
        <dbReference type="ARBA" id="ARBA00008857"/>
    </source>
</evidence>
<dbReference type="InterPro" id="IPR016177">
    <property type="entry name" value="DNA-bd_dom_sf"/>
</dbReference>
<sequence>MKEKRRDSKGRILHTGESQRTDGKYLYKYVDAFGNTKYVYAWRLTPTDPTPKGKRGKPSLRELEQQIRRDIEDGIDSTGKKMTLCQLYAKQNAQRANVKKSTQKQREQLMRLLKEDKLGARSIDTIKPSDAKEWALRMKDKGFSYNTINNHKRSLKASFYIAIQDDCVRKNPFDFKLSEVIENDTKEKVALTEEQEQALLSFIKADNVYHKYYDDVLILLKTGLRISELCGLTVADIDFKNEVVIIDHQLLKSKEQGYYIETPKTKSGARQVPLSRETIQAFQRVMKKRPKAEPFVIDGRGNFLFVNHKGKPKVAIDYNMLFVRMVKKYNKHHKDNPLPHITPHTLRHTFCTRLASKNMNPKDLQYIMGHSNISITMNWYAHASIDTAKSEVQRLIA</sequence>
<dbReference type="InterPro" id="IPR011010">
    <property type="entry name" value="DNA_brk_join_enz"/>
</dbReference>
<dbReference type="Gene3D" id="1.10.150.130">
    <property type="match status" value="1"/>
</dbReference>
<evidence type="ECO:0000313" key="8">
    <source>
        <dbReference type="Proteomes" id="UP000095380"/>
    </source>
</evidence>
<dbReference type="RefSeq" id="WP_055195777.1">
    <property type="nucleotide sequence ID" value="NZ_CYYM01000028.1"/>
</dbReference>
<keyword evidence="2 4" id="KW-0238">DNA-binding</keyword>
<evidence type="ECO:0000259" key="5">
    <source>
        <dbReference type="PROSITE" id="PS51898"/>
    </source>
</evidence>
<reference evidence="7 8" key="1">
    <citation type="submission" date="2015-09" db="EMBL/GenBank/DDBJ databases">
        <authorList>
            <consortium name="Pathogen Informatics"/>
        </authorList>
    </citation>
    <scope>NUCLEOTIDE SEQUENCE [LARGE SCALE GENOMIC DNA]</scope>
    <source>
        <strain evidence="7 8">2789STDY5608851</strain>
    </source>
</reference>
<protein>
    <submittedName>
        <fullName evidence="7">Integrase</fullName>
    </submittedName>
</protein>
<evidence type="ECO:0000259" key="6">
    <source>
        <dbReference type="PROSITE" id="PS51900"/>
    </source>
</evidence>
<evidence type="ECO:0000256" key="4">
    <source>
        <dbReference type="PROSITE-ProRule" id="PRU01248"/>
    </source>
</evidence>
<dbReference type="AlphaFoldDB" id="A0A174HDA8"/>
<feature type="domain" description="Core-binding (CB)" evidence="6">
    <location>
        <begin position="79"/>
        <end position="163"/>
    </location>
</feature>
<dbReference type="Pfam" id="PF00589">
    <property type="entry name" value="Phage_integrase"/>
    <property type="match status" value="1"/>
</dbReference>
<dbReference type="GO" id="GO:0003677">
    <property type="term" value="F:DNA binding"/>
    <property type="evidence" value="ECO:0007669"/>
    <property type="project" value="UniProtKB-UniRule"/>
</dbReference>
<dbReference type="SUPFAM" id="SSF54171">
    <property type="entry name" value="DNA-binding domain"/>
    <property type="match status" value="1"/>
</dbReference>
<dbReference type="PANTHER" id="PTHR30349">
    <property type="entry name" value="PHAGE INTEGRASE-RELATED"/>
    <property type="match status" value="1"/>
</dbReference>
<evidence type="ECO:0000313" key="7">
    <source>
        <dbReference type="EMBL" id="CUO70999.1"/>
    </source>
</evidence>
<dbReference type="InterPro" id="IPR002104">
    <property type="entry name" value="Integrase_catalytic"/>
</dbReference>
<dbReference type="EMBL" id="CYYM01000028">
    <property type="protein sequence ID" value="CUO70999.1"/>
    <property type="molecule type" value="Genomic_DNA"/>
</dbReference>
<gene>
    <name evidence="7" type="primary">Int-Tn_9</name>
    <name evidence="7" type="ORF">ERS852408_02778</name>
</gene>
<dbReference type="CDD" id="cd01189">
    <property type="entry name" value="INT_ICEBs1_C_like"/>
    <property type="match status" value="1"/>
</dbReference>
<dbReference type="InterPro" id="IPR044068">
    <property type="entry name" value="CB"/>
</dbReference>
<feature type="domain" description="Tyr recombinase" evidence="5">
    <location>
        <begin position="186"/>
        <end position="393"/>
    </location>
</feature>
<evidence type="ECO:0000256" key="3">
    <source>
        <dbReference type="ARBA" id="ARBA00023172"/>
    </source>
</evidence>
<dbReference type="InterPro" id="IPR004191">
    <property type="entry name" value="Integrase_Tn916-type_DNA-bd_N"/>
</dbReference>
<dbReference type="InterPro" id="IPR050090">
    <property type="entry name" value="Tyrosine_recombinase_XerCD"/>
</dbReference>
<dbReference type="Proteomes" id="UP000095380">
    <property type="component" value="Unassembled WGS sequence"/>
</dbReference>
<evidence type="ECO:0000256" key="2">
    <source>
        <dbReference type="ARBA" id="ARBA00023125"/>
    </source>
</evidence>
<comment type="similarity">
    <text evidence="1">Belongs to the 'phage' integrase family.</text>
</comment>
<dbReference type="Pfam" id="PF02920">
    <property type="entry name" value="Integrase_DNA"/>
    <property type="match status" value="1"/>
</dbReference>
<proteinExistence type="inferred from homology"/>
<dbReference type="GO" id="GO:0008907">
    <property type="term" value="F:integrase activity"/>
    <property type="evidence" value="ECO:0007669"/>
    <property type="project" value="InterPro"/>
</dbReference>
<dbReference type="InterPro" id="IPR010998">
    <property type="entry name" value="Integrase_recombinase_N"/>
</dbReference>
<organism evidence="7 8">
    <name type="scientific">Dorea longicatena</name>
    <dbReference type="NCBI Taxonomy" id="88431"/>
    <lineage>
        <taxon>Bacteria</taxon>
        <taxon>Bacillati</taxon>
        <taxon>Bacillota</taxon>
        <taxon>Clostridia</taxon>
        <taxon>Lachnospirales</taxon>
        <taxon>Lachnospiraceae</taxon>
        <taxon>Dorea</taxon>
    </lineage>
</organism>